<keyword evidence="12" id="KW-1185">Reference proteome</keyword>
<accession>A0A1G5CPP4</accession>
<keyword evidence="5" id="KW-0805">Transcription regulation</keyword>
<dbReference type="Gene3D" id="3.40.50.2300">
    <property type="match status" value="1"/>
</dbReference>
<evidence type="ECO:0000259" key="10">
    <source>
        <dbReference type="PROSITE" id="PS50110"/>
    </source>
</evidence>
<evidence type="ECO:0000313" key="12">
    <source>
        <dbReference type="Proteomes" id="UP000198538"/>
    </source>
</evidence>
<dbReference type="RefSeq" id="WP_090915981.1">
    <property type="nucleotide sequence ID" value="NZ_FMVM01000002.1"/>
</dbReference>
<dbReference type="SMART" id="SM00448">
    <property type="entry name" value="REC"/>
    <property type="match status" value="1"/>
</dbReference>
<dbReference type="GO" id="GO:0043565">
    <property type="term" value="F:sequence-specific DNA binding"/>
    <property type="evidence" value="ECO:0007669"/>
    <property type="project" value="InterPro"/>
</dbReference>
<name>A0A1G5CPP4_9BACL</name>
<keyword evidence="4" id="KW-0902">Two-component regulatory system</keyword>
<dbReference type="PROSITE" id="PS00041">
    <property type="entry name" value="HTH_ARAC_FAMILY_1"/>
    <property type="match status" value="1"/>
</dbReference>
<evidence type="ECO:0000256" key="1">
    <source>
        <dbReference type="ARBA" id="ARBA00004496"/>
    </source>
</evidence>
<evidence type="ECO:0000256" key="2">
    <source>
        <dbReference type="ARBA" id="ARBA00022490"/>
    </source>
</evidence>
<evidence type="ECO:0000256" key="7">
    <source>
        <dbReference type="ARBA" id="ARBA00023163"/>
    </source>
</evidence>
<dbReference type="PROSITE" id="PS01124">
    <property type="entry name" value="HTH_ARAC_FAMILY_2"/>
    <property type="match status" value="1"/>
</dbReference>
<keyword evidence="3 8" id="KW-0597">Phosphoprotein</keyword>
<evidence type="ECO:0000256" key="6">
    <source>
        <dbReference type="ARBA" id="ARBA00023125"/>
    </source>
</evidence>
<dbReference type="SMART" id="SM00342">
    <property type="entry name" value="HTH_ARAC"/>
    <property type="match status" value="1"/>
</dbReference>
<feature type="modified residue" description="4-aspartylphosphate" evidence="8">
    <location>
        <position position="55"/>
    </location>
</feature>
<feature type="domain" description="HTH araC/xylS-type" evidence="9">
    <location>
        <begin position="445"/>
        <end position="543"/>
    </location>
</feature>
<dbReference type="Gene3D" id="1.10.10.60">
    <property type="entry name" value="Homeodomain-like"/>
    <property type="match status" value="2"/>
</dbReference>
<dbReference type="InterPro" id="IPR009057">
    <property type="entry name" value="Homeodomain-like_sf"/>
</dbReference>
<sequence length="546" mass="62033">MLQILLVDDERSVVETLAETIPWESCGIGTVHEALSGAVALEIMENHDIDIVITDIRMPEMSGIELITAIHEKWSHVQTILLSGFADFEYAKQAMAQESFDYLLKPVSDEDLIETVQRLVDRIKQKWEAAASYQRALHAFQDNLPLLQSTMLHELLTGKTYTPSALADKLELLNLPYSVGEELGMLVIRMEEHLSEMADHDLSLMQYAISNIISEVTQHHFHMWHTRDVHDYLVVLVSVKKGGMHNVSKEEKPQALLEHYAAQIQTNVQLYLKGAISIAVSHWGKFPNEIGEIYESAVRSMRKRMGHAQGLFITASDDKDVHPLPAIRSLYKPPTLISLLEAGRFDDVEQKIEIIFEELLESAQHHDIAETTIEVYHALAGAFAYIIHKNGKQISSVLPAETYKYFQAPSYATAQQLKDWSIRTLHSISEDAEQELKDNHSTIVRSVKSFVDLHLASDVSLPAIADHVHLHPVYLSKVYKAETGEALTAYVYRLRMEKAAYYLRSSSAKVFEIAELVGYNNTAYFIRVFKKFYDLTPQEYRENLPV</sequence>
<dbReference type="EMBL" id="FMVM01000002">
    <property type="protein sequence ID" value="SCY04423.1"/>
    <property type="molecule type" value="Genomic_DNA"/>
</dbReference>
<dbReference type="InterPro" id="IPR051552">
    <property type="entry name" value="HptR"/>
</dbReference>
<evidence type="ECO:0000259" key="9">
    <source>
        <dbReference type="PROSITE" id="PS01124"/>
    </source>
</evidence>
<evidence type="ECO:0000256" key="8">
    <source>
        <dbReference type="PROSITE-ProRule" id="PRU00169"/>
    </source>
</evidence>
<dbReference type="STRING" id="582692.SAMN05720606_102164"/>
<comment type="subcellular location">
    <subcellularLocation>
        <location evidence="1">Cytoplasm</location>
    </subcellularLocation>
</comment>
<gene>
    <name evidence="11" type="ORF">SAMN05720606_102164</name>
</gene>
<protein>
    <submittedName>
        <fullName evidence="11">Two-component system, response regulator YesN</fullName>
    </submittedName>
</protein>
<dbReference type="GO" id="GO:0000160">
    <property type="term" value="P:phosphorelay signal transduction system"/>
    <property type="evidence" value="ECO:0007669"/>
    <property type="project" value="UniProtKB-KW"/>
</dbReference>
<feature type="domain" description="Response regulatory" evidence="10">
    <location>
        <begin position="3"/>
        <end position="120"/>
    </location>
</feature>
<dbReference type="PROSITE" id="PS50110">
    <property type="entry name" value="RESPONSE_REGULATORY"/>
    <property type="match status" value="1"/>
</dbReference>
<evidence type="ECO:0000256" key="5">
    <source>
        <dbReference type="ARBA" id="ARBA00023015"/>
    </source>
</evidence>
<dbReference type="GO" id="GO:0005737">
    <property type="term" value="C:cytoplasm"/>
    <property type="evidence" value="ECO:0007669"/>
    <property type="project" value="UniProtKB-SubCell"/>
</dbReference>
<evidence type="ECO:0000313" key="11">
    <source>
        <dbReference type="EMBL" id="SCY04423.1"/>
    </source>
</evidence>
<proteinExistence type="predicted"/>
<dbReference type="InterPro" id="IPR018060">
    <property type="entry name" value="HTH_AraC"/>
</dbReference>
<keyword evidence="2" id="KW-0963">Cytoplasm</keyword>
<dbReference type="Proteomes" id="UP000198538">
    <property type="component" value="Unassembled WGS sequence"/>
</dbReference>
<dbReference type="SUPFAM" id="SSF46689">
    <property type="entry name" value="Homeodomain-like"/>
    <property type="match status" value="1"/>
</dbReference>
<reference evidence="12" key="1">
    <citation type="submission" date="2016-10" db="EMBL/GenBank/DDBJ databases">
        <authorList>
            <person name="Varghese N."/>
            <person name="Submissions S."/>
        </authorList>
    </citation>
    <scope>NUCLEOTIDE SEQUENCE [LARGE SCALE GENOMIC DNA]</scope>
    <source>
        <strain evidence="12">BL9</strain>
    </source>
</reference>
<dbReference type="InterPro" id="IPR001789">
    <property type="entry name" value="Sig_transdc_resp-reg_receiver"/>
</dbReference>
<keyword evidence="6" id="KW-0238">DNA-binding</keyword>
<dbReference type="Pfam" id="PF00072">
    <property type="entry name" value="Response_reg"/>
    <property type="match status" value="1"/>
</dbReference>
<dbReference type="AlphaFoldDB" id="A0A1G5CPP4"/>
<dbReference type="Pfam" id="PF12833">
    <property type="entry name" value="HTH_18"/>
    <property type="match status" value="1"/>
</dbReference>
<dbReference type="InterPro" id="IPR018062">
    <property type="entry name" value="HTH_AraC-typ_CS"/>
</dbReference>
<dbReference type="InterPro" id="IPR020449">
    <property type="entry name" value="Tscrpt_reg_AraC-type_HTH"/>
</dbReference>
<evidence type="ECO:0000256" key="4">
    <source>
        <dbReference type="ARBA" id="ARBA00023012"/>
    </source>
</evidence>
<dbReference type="SUPFAM" id="SSF52172">
    <property type="entry name" value="CheY-like"/>
    <property type="match status" value="1"/>
</dbReference>
<keyword evidence="7" id="KW-0804">Transcription</keyword>
<dbReference type="PANTHER" id="PTHR42713:SF3">
    <property type="entry name" value="TRANSCRIPTIONAL REGULATORY PROTEIN HPTR"/>
    <property type="match status" value="1"/>
</dbReference>
<dbReference type="GO" id="GO:0003700">
    <property type="term" value="F:DNA-binding transcription factor activity"/>
    <property type="evidence" value="ECO:0007669"/>
    <property type="project" value="InterPro"/>
</dbReference>
<dbReference type="PANTHER" id="PTHR42713">
    <property type="entry name" value="HISTIDINE KINASE-RELATED"/>
    <property type="match status" value="1"/>
</dbReference>
<evidence type="ECO:0000256" key="3">
    <source>
        <dbReference type="ARBA" id="ARBA00022553"/>
    </source>
</evidence>
<dbReference type="CDD" id="cd17536">
    <property type="entry name" value="REC_YesN-like"/>
    <property type="match status" value="1"/>
</dbReference>
<dbReference type="InterPro" id="IPR011006">
    <property type="entry name" value="CheY-like_superfamily"/>
</dbReference>
<organism evidence="11 12">
    <name type="scientific">Paenibacillus polysaccharolyticus</name>
    <dbReference type="NCBI Taxonomy" id="582692"/>
    <lineage>
        <taxon>Bacteria</taxon>
        <taxon>Bacillati</taxon>
        <taxon>Bacillota</taxon>
        <taxon>Bacilli</taxon>
        <taxon>Bacillales</taxon>
        <taxon>Paenibacillaceae</taxon>
        <taxon>Paenibacillus</taxon>
    </lineage>
</organism>
<dbReference type="PRINTS" id="PR00032">
    <property type="entry name" value="HTHARAC"/>
</dbReference>